<dbReference type="Proteomes" id="UP000321408">
    <property type="component" value="Chromosome"/>
</dbReference>
<feature type="transmembrane region" description="Helical" evidence="1">
    <location>
        <begin position="7"/>
        <end position="29"/>
    </location>
</feature>
<name>A0A5B9D900_9ARCH</name>
<dbReference type="KEGG" id="psyt:DSAG12_01398"/>
<organism evidence="2 3">
    <name type="scientific">Promethearchaeum syntrophicum</name>
    <dbReference type="NCBI Taxonomy" id="2594042"/>
    <lineage>
        <taxon>Archaea</taxon>
        <taxon>Promethearchaeati</taxon>
        <taxon>Promethearchaeota</taxon>
        <taxon>Promethearchaeia</taxon>
        <taxon>Promethearchaeales</taxon>
        <taxon>Promethearchaeaceae</taxon>
        <taxon>Promethearchaeum</taxon>
    </lineage>
</organism>
<proteinExistence type="predicted"/>
<keyword evidence="1" id="KW-1133">Transmembrane helix</keyword>
<dbReference type="AlphaFoldDB" id="A0A5B9D900"/>
<feature type="transmembrane region" description="Helical" evidence="1">
    <location>
        <begin position="160"/>
        <end position="178"/>
    </location>
</feature>
<keyword evidence="3" id="KW-1185">Reference proteome</keyword>
<reference evidence="2 3" key="2">
    <citation type="journal article" date="2024" name="Int. J. Syst. Evol. Microbiol.">
        <title>Promethearchaeum syntrophicum gen. nov., sp. nov., an anaerobic, obligately syntrophic archaeon, the first isolate of the lineage 'Asgard' archaea, and proposal of the new archaeal phylum Promethearchaeota phyl. nov. and kingdom Promethearchaeati regn. nov.</title>
        <authorList>
            <person name="Imachi H."/>
            <person name="Nobu M.K."/>
            <person name="Kato S."/>
            <person name="Takaki Y."/>
            <person name="Miyazaki M."/>
            <person name="Miyata M."/>
            <person name="Ogawara M."/>
            <person name="Saito Y."/>
            <person name="Sakai S."/>
            <person name="Tahara Y.O."/>
            <person name="Takano Y."/>
            <person name="Tasumi E."/>
            <person name="Uematsu K."/>
            <person name="Yoshimura T."/>
            <person name="Itoh T."/>
            <person name="Ohkuma M."/>
            <person name="Takai K."/>
        </authorList>
    </citation>
    <scope>NUCLEOTIDE SEQUENCE [LARGE SCALE GENOMIC DNA]</scope>
    <source>
        <strain evidence="2 3">MK-D1</strain>
    </source>
</reference>
<accession>A0A5B9D900</accession>
<evidence type="ECO:0000313" key="2">
    <source>
        <dbReference type="EMBL" id="QEE15572.1"/>
    </source>
</evidence>
<dbReference type="EMBL" id="CP042905">
    <property type="protein sequence ID" value="QEE15572.1"/>
    <property type="molecule type" value="Genomic_DNA"/>
</dbReference>
<keyword evidence="1" id="KW-0812">Transmembrane</keyword>
<evidence type="ECO:0000256" key="1">
    <source>
        <dbReference type="SAM" id="Phobius"/>
    </source>
</evidence>
<dbReference type="RefSeq" id="WP_147662478.1">
    <property type="nucleotide sequence ID" value="NZ_CP042905.2"/>
</dbReference>
<protein>
    <submittedName>
        <fullName evidence="2">Uncharacterized protein</fullName>
    </submittedName>
</protein>
<dbReference type="GeneID" id="41329392"/>
<gene>
    <name evidence="2" type="ORF">DSAG12_01398</name>
</gene>
<reference evidence="2 3" key="1">
    <citation type="journal article" date="2020" name="Nature">
        <title>Isolation of an archaeon at the prokaryote-eukaryote interface.</title>
        <authorList>
            <person name="Imachi H."/>
            <person name="Nobu M.K."/>
            <person name="Nakahara N."/>
            <person name="Morono Y."/>
            <person name="Ogawara M."/>
            <person name="Takaki Y."/>
            <person name="Takano Y."/>
            <person name="Uematsu K."/>
            <person name="Ikuta T."/>
            <person name="Ito M."/>
            <person name="Matsui Y."/>
            <person name="Miyazaki M."/>
            <person name="Murata K."/>
            <person name="Saito Y."/>
            <person name="Sakai S."/>
            <person name="Song C."/>
            <person name="Tasumi E."/>
            <person name="Yamanaka Y."/>
            <person name="Yamaguchi T."/>
            <person name="Kamagata Y."/>
            <person name="Tamaki H."/>
            <person name="Takai K."/>
        </authorList>
    </citation>
    <scope>NUCLEOTIDE SEQUENCE [LARGE SCALE GENOMIC DNA]</scope>
    <source>
        <strain evidence="2 3">MK-D1</strain>
    </source>
</reference>
<sequence length="206" mass="24568">MVSKKDFFTYTKIIFILTICFGLIGNYIYVENFKPLISNYNYHDEPINSLFHKQYDDFVLEGGHEYIFYFFLEGPHDVYLNINMIFETMDNITISYGTGVNESWLEYWGEDRIYTEPLYIPQNETIFISVQMTAPGTSYGSSHWQMLVYQDLPMWLTKPIPIIVFFTILLLVIWAIAYEKYEKIFTDIKNQKRKLVEKTEEVRNVE</sequence>
<keyword evidence="1" id="KW-0472">Membrane</keyword>
<evidence type="ECO:0000313" key="3">
    <source>
        <dbReference type="Proteomes" id="UP000321408"/>
    </source>
</evidence>